<organism evidence="2">
    <name type="scientific">Anguilla anguilla</name>
    <name type="common">European freshwater eel</name>
    <name type="synonym">Muraena anguilla</name>
    <dbReference type="NCBI Taxonomy" id="7936"/>
    <lineage>
        <taxon>Eukaryota</taxon>
        <taxon>Metazoa</taxon>
        <taxon>Chordata</taxon>
        <taxon>Craniata</taxon>
        <taxon>Vertebrata</taxon>
        <taxon>Euteleostomi</taxon>
        <taxon>Actinopterygii</taxon>
        <taxon>Neopterygii</taxon>
        <taxon>Teleostei</taxon>
        <taxon>Anguilliformes</taxon>
        <taxon>Anguillidae</taxon>
        <taxon>Anguilla</taxon>
    </lineage>
</organism>
<protein>
    <submittedName>
        <fullName evidence="2">Uncharacterized protein</fullName>
    </submittedName>
</protein>
<dbReference type="EMBL" id="GBXM01007645">
    <property type="protein sequence ID" value="JAI00933.1"/>
    <property type="molecule type" value="Transcribed_RNA"/>
</dbReference>
<feature type="chain" id="PRO_5002434973" evidence="1">
    <location>
        <begin position="19"/>
        <end position="47"/>
    </location>
</feature>
<evidence type="ECO:0000313" key="2">
    <source>
        <dbReference type="EMBL" id="JAI00933.1"/>
    </source>
</evidence>
<dbReference type="AlphaFoldDB" id="A0A0E9XDX0"/>
<accession>A0A0E9XDX0</accession>
<name>A0A0E9XDX0_ANGAN</name>
<proteinExistence type="predicted"/>
<evidence type="ECO:0000256" key="1">
    <source>
        <dbReference type="SAM" id="SignalP"/>
    </source>
</evidence>
<keyword evidence="1" id="KW-0732">Signal</keyword>
<reference evidence="2" key="1">
    <citation type="submission" date="2014-11" db="EMBL/GenBank/DDBJ databases">
        <authorList>
            <person name="Amaro Gonzalez C."/>
        </authorList>
    </citation>
    <scope>NUCLEOTIDE SEQUENCE</scope>
</reference>
<sequence>MRREIVLFGIIFNCSALASPSIVETMSTAAGRMNSSAMLCGFLHLAT</sequence>
<reference evidence="2" key="2">
    <citation type="journal article" date="2015" name="Fish Shellfish Immunol.">
        <title>Early steps in the European eel (Anguilla anguilla)-Vibrio vulnificus interaction in the gills: Role of the RtxA13 toxin.</title>
        <authorList>
            <person name="Callol A."/>
            <person name="Pajuelo D."/>
            <person name="Ebbesson L."/>
            <person name="Teles M."/>
            <person name="MacKenzie S."/>
            <person name="Amaro C."/>
        </authorList>
    </citation>
    <scope>NUCLEOTIDE SEQUENCE</scope>
</reference>
<feature type="signal peptide" evidence="1">
    <location>
        <begin position="1"/>
        <end position="18"/>
    </location>
</feature>